<dbReference type="eggNOG" id="ENOG502QSWA">
    <property type="taxonomic scope" value="Eukaryota"/>
</dbReference>
<dbReference type="PaxDb" id="3847-GLYMA20G34081.1"/>
<feature type="domain" description="DUF7812" evidence="1">
    <location>
        <begin position="57"/>
        <end position="320"/>
    </location>
</feature>
<dbReference type="EMBL" id="CM000853">
    <property type="protein sequence ID" value="KRG92237.1"/>
    <property type="molecule type" value="Genomic_DNA"/>
</dbReference>
<dbReference type="Pfam" id="PF25104">
    <property type="entry name" value="DUF7812"/>
    <property type="match status" value="1"/>
</dbReference>
<proteinExistence type="predicted"/>
<dbReference type="Proteomes" id="UP000008827">
    <property type="component" value="Chromosome 20"/>
</dbReference>
<dbReference type="Gramene" id="KRG92237">
    <property type="protein sequence ID" value="KRG92237"/>
    <property type="gene ID" value="GLYMA_20G198700"/>
</dbReference>
<dbReference type="EnsemblPlants" id="KRG92237">
    <property type="protein sequence ID" value="KRG92237"/>
    <property type="gene ID" value="GLYMA_20G198700"/>
</dbReference>
<dbReference type="AlphaFoldDB" id="K7N4L0"/>
<evidence type="ECO:0000313" key="2">
    <source>
        <dbReference type="EMBL" id="KRG92237.1"/>
    </source>
</evidence>
<gene>
    <name evidence="2" type="ORF">GLYMA_20G198700</name>
</gene>
<reference evidence="2" key="3">
    <citation type="submission" date="2018-07" db="EMBL/GenBank/DDBJ databases">
        <title>WGS assembly of Glycine max.</title>
        <authorList>
            <person name="Schmutz J."/>
            <person name="Cannon S."/>
            <person name="Schlueter J."/>
            <person name="Ma J."/>
            <person name="Mitros T."/>
            <person name="Nelson W."/>
            <person name="Hyten D."/>
            <person name="Song Q."/>
            <person name="Thelen J."/>
            <person name="Cheng J."/>
            <person name="Xu D."/>
            <person name="Hellsten U."/>
            <person name="May G."/>
            <person name="Yu Y."/>
            <person name="Sakurai T."/>
            <person name="Umezawa T."/>
            <person name="Bhattacharyya M."/>
            <person name="Sandhu D."/>
            <person name="Valliyodan B."/>
            <person name="Lindquist E."/>
            <person name="Peto M."/>
            <person name="Grant D."/>
            <person name="Shu S."/>
            <person name="Goodstein D."/>
            <person name="Barry K."/>
            <person name="Futrell-Griggs M."/>
            <person name="Abernathy B."/>
            <person name="Du J."/>
            <person name="Tian Z."/>
            <person name="Zhu L."/>
            <person name="Gill N."/>
            <person name="Joshi T."/>
            <person name="Libault M."/>
            <person name="Sethuraman A."/>
            <person name="Zhang X."/>
            <person name="Shinozaki K."/>
            <person name="Nguyen H."/>
            <person name="Wing R."/>
            <person name="Cregan P."/>
            <person name="Specht J."/>
            <person name="Grimwood J."/>
            <person name="Rokhsar D."/>
            <person name="Stacey G."/>
            <person name="Shoemaker R."/>
            <person name="Jackson S."/>
        </authorList>
    </citation>
    <scope>NUCLEOTIDE SEQUENCE</scope>
    <source>
        <tissue evidence="2">Callus</tissue>
    </source>
</reference>
<organism evidence="2">
    <name type="scientific">Glycine max</name>
    <name type="common">Soybean</name>
    <name type="synonym">Glycine hispida</name>
    <dbReference type="NCBI Taxonomy" id="3847"/>
    <lineage>
        <taxon>Eukaryota</taxon>
        <taxon>Viridiplantae</taxon>
        <taxon>Streptophyta</taxon>
        <taxon>Embryophyta</taxon>
        <taxon>Tracheophyta</taxon>
        <taxon>Spermatophyta</taxon>
        <taxon>Magnoliopsida</taxon>
        <taxon>eudicotyledons</taxon>
        <taxon>Gunneridae</taxon>
        <taxon>Pentapetalae</taxon>
        <taxon>rosids</taxon>
        <taxon>fabids</taxon>
        <taxon>Fabales</taxon>
        <taxon>Fabaceae</taxon>
        <taxon>Papilionoideae</taxon>
        <taxon>50 kb inversion clade</taxon>
        <taxon>NPAAA clade</taxon>
        <taxon>indigoferoid/millettioid clade</taxon>
        <taxon>Phaseoleae</taxon>
        <taxon>Glycine</taxon>
        <taxon>Glycine subgen. Soja</taxon>
    </lineage>
</organism>
<dbReference type="FunCoup" id="K7N4L0">
    <property type="interactions" value="385"/>
</dbReference>
<dbReference type="HOGENOM" id="CLU_024355_0_0_1"/>
<reference evidence="2 3" key="1">
    <citation type="journal article" date="2010" name="Nature">
        <title>Genome sequence of the palaeopolyploid soybean.</title>
        <authorList>
            <person name="Schmutz J."/>
            <person name="Cannon S.B."/>
            <person name="Schlueter J."/>
            <person name="Ma J."/>
            <person name="Mitros T."/>
            <person name="Nelson W."/>
            <person name="Hyten D.L."/>
            <person name="Song Q."/>
            <person name="Thelen J.J."/>
            <person name="Cheng J."/>
            <person name="Xu D."/>
            <person name="Hellsten U."/>
            <person name="May G.D."/>
            <person name="Yu Y."/>
            <person name="Sakurai T."/>
            <person name="Umezawa T."/>
            <person name="Bhattacharyya M.K."/>
            <person name="Sandhu D."/>
            <person name="Valliyodan B."/>
            <person name="Lindquist E."/>
            <person name="Peto M."/>
            <person name="Grant D."/>
            <person name="Shu S."/>
            <person name="Goodstein D."/>
            <person name="Barry K."/>
            <person name="Futrell-Griggs M."/>
            <person name="Abernathy B."/>
            <person name="Du J."/>
            <person name="Tian Z."/>
            <person name="Zhu L."/>
            <person name="Gill N."/>
            <person name="Joshi T."/>
            <person name="Libault M."/>
            <person name="Sethuraman A."/>
            <person name="Zhang X.-C."/>
            <person name="Shinozaki K."/>
            <person name="Nguyen H.T."/>
            <person name="Wing R.A."/>
            <person name="Cregan P."/>
            <person name="Specht J."/>
            <person name="Grimwood J."/>
            <person name="Rokhsar D."/>
            <person name="Stacey G."/>
            <person name="Shoemaker R.C."/>
            <person name="Jackson S.A."/>
        </authorList>
    </citation>
    <scope>NUCLEOTIDE SEQUENCE</scope>
    <source>
        <strain evidence="3">cv. Williams 82</strain>
        <tissue evidence="2">Callus</tissue>
    </source>
</reference>
<dbReference type="PANTHER" id="PTHR36786:SF1">
    <property type="entry name" value="2-ISOPROPYLMALATE SYNTHASE"/>
    <property type="match status" value="1"/>
</dbReference>
<dbReference type="PANTHER" id="PTHR36786">
    <property type="entry name" value="2-ISOPROPYLMALATE SYNTHASE"/>
    <property type="match status" value="1"/>
</dbReference>
<dbReference type="InParanoid" id="K7N4L0"/>
<name>K7N4L0_SOYBN</name>
<accession>K7N4L0</accession>
<protein>
    <recommendedName>
        <fullName evidence="1">DUF7812 domain-containing protein</fullName>
    </recommendedName>
</protein>
<evidence type="ECO:0000313" key="4">
    <source>
        <dbReference type="Proteomes" id="UP000008827"/>
    </source>
</evidence>
<sequence length="468" mass="53215">MLSQVFADELLRNQSLRRYLMKVDSVSSTIEKLFVCHFNQGDIASVLEVITTHFIMSDFRFPKLSLAPSMMLLLDPVVFSAPKMFQAHTFSMVSEAIGSGLSAEILAPDMNCDLTALQKLLSLTLCTCLLKCSYNSYLLERDQLTFKAYIQQGTRNKLNQVLSKSDNSWDSYQCKMSSKTKADLLADYIAFMKDRQYIFVDSCWDATTLILDCIIHQAFSQDAIGDAVYHIKENTSAQDIHLLASILKLMSASLLQTIKYLSNSDCLKTMRSASVCEKYDFLISIIDHFQQFKFCLPIQTLLCDALKTQQSNYKVSKSMLGCILVLMALMCLFVFEEGDLVALGSLRGLSLQPCSSEIPSDKSGKGSRDKRPVHKVAAEFRRHDGTAKTCNGEMFLNCILEDPKKLSDYDDLADFLECKTGKNYSKWLNGREVYTNRRYQKKIDLRKKKKETFWNSSKYKKIGKSLKR</sequence>
<reference evidence="3" key="2">
    <citation type="submission" date="2018-02" db="UniProtKB">
        <authorList>
            <consortium name="EnsemblPlants"/>
        </authorList>
    </citation>
    <scope>IDENTIFICATION</scope>
    <source>
        <strain evidence="3">Williams 82</strain>
    </source>
</reference>
<dbReference type="InterPro" id="IPR056714">
    <property type="entry name" value="DUF7812"/>
</dbReference>
<keyword evidence="4" id="KW-1185">Reference proteome</keyword>
<evidence type="ECO:0000259" key="1">
    <source>
        <dbReference type="Pfam" id="PF25104"/>
    </source>
</evidence>
<evidence type="ECO:0000313" key="3">
    <source>
        <dbReference type="EnsemblPlants" id="KRG92237"/>
    </source>
</evidence>